<dbReference type="PRINTS" id="PR00962">
    <property type="entry name" value="LETHAL2GIANT"/>
</dbReference>
<dbReference type="GO" id="GO:0008593">
    <property type="term" value="P:regulation of Notch signaling pathway"/>
    <property type="evidence" value="ECO:0007669"/>
    <property type="project" value="TreeGrafter"/>
</dbReference>
<proteinExistence type="inferred from homology"/>
<evidence type="ECO:0000256" key="2">
    <source>
        <dbReference type="ARBA" id="ARBA00022483"/>
    </source>
</evidence>
<evidence type="ECO:0000313" key="6">
    <source>
        <dbReference type="Proteomes" id="UP000694850"/>
    </source>
</evidence>
<reference evidence="7" key="1">
    <citation type="submission" date="2025-08" db="UniProtKB">
        <authorList>
            <consortium name="RefSeq"/>
        </authorList>
    </citation>
    <scope>IDENTIFICATION</scope>
</reference>
<comment type="similarity">
    <text evidence="1">Belongs to the WD repeat L(2)GL family.</text>
</comment>
<dbReference type="OrthoDB" id="19944at2759"/>
<keyword evidence="2" id="KW-0268">Exocytosis</keyword>
<dbReference type="GO" id="GO:0006893">
    <property type="term" value="P:Golgi to plasma membrane transport"/>
    <property type="evidence" value="ECO:0007669"/>
    <property type="project" value="TreeGrafter"/>
</dbReference>
<dbReference type="CTD" id="3996"/>
<gene>
    <name evidence="7" type="primary">LLGL1</name>
</gene>
<keyword evidence="3 5" id="KW-0853">WD repeat</keyword>
<dbReference type="Proteomes" id="UP000694850">
    <property type="component" value="Unplaced"/>
</dbReference>
<accession>A0A8B6ZVH2</accession>
<name>A0A8B6ZVH2_ORYAF</name>
<dbReference type="Pfam" id="PF08366">
    <property type="entry name" value="LLGL"/>
    <property type="match status" value="1"/>
</dbReference>
<keyword evidence="4" id="KW-0677">Repeat</keyword>
<dbReference type="InterPro" id="IPR000664">
    <property type="entry name" value="Lethal2_giant"/>
</dbReference>
<dbReference type="SMART" id="SM00320">
    <property type="entry name" value="WD40"/>
    <property type="match status" value="5"/>
</dbReference>
<evidence type="ECO:0000256" key="5">
    <source>
        <dbReference type="PROSITE-ProRule" id="PRU00221"/>
    </source>
</evidence>
<dbReference type="PANTHER" id="PTHR10241">
    <property type="entry name" value="LETHAL 2 GIANT LARVAE PROTEIN"/>
    <property type="match status" value="1"/>
</dbReference>
<protein>
    <submittedName>
        <fullName evidence="7">Lethal(2) giant larvae protein homolog 1</fullName>
    </submittedName>
</protein>
<organism evidence="6 7">
    <name type="scientific">Orycteropus afer afer</name>
    <dbReference type="NCBI Taxonomy" id="1230840"/>
    <lineage>
        <taxon>Eukaryota</taxon>
        <taxon>Metazoa</taxon>
        <taxon>Chordata</taxon>
        <taxon>Craniata</taxon>
        <taxon>Vertebrata</taxon>
        <taxon>Euteleostomi</taxon>
        <taxon>Mammalia</taxon>
        <taxon>Eutheria</taxon>
        <taxon>Afrotheria</taxon>
        <taxon>Tubulidentata</taxon>
        <taxon>Orycteropodidae</taxon>
        <taxon>Orycteropus</taxon>
    </lineage>
</organism>
<dbReference type="InterPro" id="IPR013577">
    <property type="entry name" value="LLGL2"/>
</dbReference>
<dbReference type="GO" id="GO:0032878">
    <property type="term" value="P:regulation of establishment or maintenance of cell polarity"/>
    <property type="evidence" value="ECO:0007669"/>
    <property type="project" value="TreeGrafter"/>
</dbReference>
<dbReference type="GO" id="GO:0030866">
    <property type="term" value="P:cortical actin cytoskeleton organization"/>
    <property type="evidence" value="ECO:0007669"/>
    <property type="project" value="TreeGrafter"/>
</dbReference>
<dbReference type="PROSITE" id="PS50082">
    <property type="entry name" value="WD_REPEATS_2"/>
    <property type="match status" value="1"/>
</dbReference>
<evidence type="ECO:0000256" key="1">
    <source>
        <dbReference type="ARBA" id="ARBA00008070"/>
    </source>
</evidence>
<keyword evidence="6" id="KW-1185">Reference proteome</keyword>
<dbReference type="PANTHER" id="PTHR10241:SF21">
    <property type="entry name" value="LETHAL(2) GIANT LARVAE PROTEIN HOMOLOG 1"/>
    <property type="match status" value="1"/>
</dbReference>
<dbReference type="GO" id="GO:0045159">
    <property type="term" value="F:myosin II binding"/>
    <property type="evidence" value="ECO:0007669"/>
    <property type="project" value="TreeGrafter"/>
</dbReference>
<dbReference type="GeneID" id="103197578"/>
<evidence type="ECO:0000256" key="4">
    <source>
        <dbReference type="ARBA" id="ARBA00022737"/>
    </source>
</evidence>
<sequence length="1018" mass="110382">MAIGTRSGAVKIYGAPGVEFTGLHHDAATVAQMHFLPGQGRLLTLLDDNSLHLWEIIPHDGCAHLEETLSFQLPSRPGFDSSSTLPSISRVTVVLLMANGDRAALGTEGGSVFFLDVDTLTLLEGQTLGPDEILRSLPDDYRCGKALGPVESLQGHLQDPSKILIGYSRGLLVIWSQAARCVNYVFLGNQQLESLCWERSGGTIVSSHSDGSYTIWPVDSGNSMVLQPTAATTPYGPFPCKAINKILWRNCESGGHFIIFSGGMPRASYGDRHCVSVLQAETLVTLDFTSRVIDFFTVHSMQPEDEFDNPQALAVLLEEELVVLDLQTPGWPAVPAPYLAPLHSSAITCSAHVANVPAKLWAHLVSLGEQQSPQPGSSTSSWPITGGQNLAQEPSQRGLLLTGHEDGTVRFWDASGVALRPLYKLSTAGLFQTDFEHADNLGQAAEDDWPPFRKVGCFDPYSDDPRLGVQKVALCKYTAQMVVAGTAGQVLVLELNDMPAEQAISVASVDLLQDREGFTWKGHDRLNPSTGLLPWPAGFQPRVLVQCLPPAAVTAVTLHTEWGLVAFGTSHGFGLFDYQRKSPVLARCTLHPNDSLAMEGPLSRVKSLKKSLRQSFRRIRKSRVSSKKRAMNANSKLQEANAQLAEQACPHDVEVTPVQRRIEPRSADDSLSGVVRCLYFADTFLRDAVHHGPTLWAGTNSGSVFAYALEMLAAATTGSEKRPEQAVEAVLGKEVQLMHRAPVVAIAVLDGRGRPLPEPYEASRDLAQAPDMQGGHAVLIASEEQFKVFTLPKVSAKTKFKLTAHEGCRVRKVALATFASVACEDYAETCLACLTNLGDVHVFSVPGLRPQVHYSCIRKEDISGIASCVFTRHGQGFYLISPSEFERFSLSARNITEPVCSLDIRWPRNTTHVSYRLQESPKMSQANGTPSIILAPRSCDGSPCTAQSKGAGDTVEPTEAILSPMSVDSATSADTTLDTTGDVTVEDVKDFLGSSEEPQKNLRNTVQDEARTCTILIK</sequence>
<dbReference type="Gene3D" id="2.130.10.10">
    <property type="entry name" value="YVTN repeat-like/Quinoprotein amine dehydrogenase"/>
    <property type="match status" value="2"/>
</dbReference>
<dbReference type="GO" id="GO:0030864">
    <property type="term" value="C:cortical actin cytoskeleton"/>
    <property type="evidence" value="ECO:0007669"/>
    <property type="project" value="TreeGrafter"/>
</dbReference>
<evidence type="ECO:0000313" key="7">
    <source>
        <dbReference type="RefSeq" id="XP_007939684.2"/>
    </source>
</evidence>
<dbReference type="InterPro" id="IPR036322">
    <property type="entry name" value="WD40_repeat_dom_sf"/>
</dbReference>
<dbReference type="InterPro" id="IPR001680">
    <property type="entry name" value="WD40_rpt"/>
</dbReference>
<dbReference type="InterPro" id="IPR015943">
    <property type="entry name" value="WD40/YVTN_repeat-like_dom_sf"/>
</dbReference>
<dbReference type="GO" id="GO:0005096">
    <property type="term" value="F:GTPase activator activity"/>
    <property type="evidence" value="ECO:0007669"/>
    <property type="project" value="TreeGrafter"/>
</dbReference>
<dbReference type="GO" id="GO:0006887">
    <property type="term" value="P:exocytosis"/>
    <property type="evidence" value="ECO:0007669"/>
    <property type="project" value="UniProtKB-KW"/>
</dbReference>
<dbReference type="AlphaFoldDB" id="A0A8B6ZVH2"/>
<evidence type="ECO:0000256" key="3">
    <source>
        <dbReference type="ARBA" id="ARBA00022574"/>
    </source>
</evidence>
<dbReference type="RefSeq" id="XP_007939684.2">
    <property type="nucleotide sequence ID" value="XM_007941493.2"/>
</dbReference>
<dbReference type="GO" id="GO:0051294">
    <property type="term" value="P:establishment of spindle orientation"/>
    <property type="evidence" value="ECO:0007669"/>
    <property type="project" value="TreeGrafter"/>
</dbReference>
<dbReference type="SUPFAM" id="SSF50978">
    <property type="entry name" value="WD40 repeat-like"/>
    <property type="match status" value="2"/>
</dbReference>
<dbReference type="GO" id="GO:0005886">
    <property type="term" value="C:plasma membrane"/>
    <property type="evidence" value="ECO:0007669"/>
    <property type="project" value="TreeGrafter"/>
</dbReference>